<dbReference type="RefSeq" id="XP_015652187.1">
    <property type="nucleotide sequence ID" value="XM_015809251.1"/>
</dbReference>
<dbReference type="Gene3D" id="1.10.238.10">
    <property type="entry name" value="EF-hand"/>
    <property type="match status" value="1"/>
</dbReference>
<gene>
    <name evidence="2" type="ORF">ABB37_09648</name>
</gene>
<dbReference type="EMBL" id="LGTL01000033">
    <property type="protein sequence ID" value="KPA73745.1"/>
    <property type="molecule type" value="Genomic_DNA"/>
</dbReference>
<dbReference type="OMA" id="MYLFPEK"/>
<evidence type="ECO:0000313" key="2">
    <source>
        <dbReference type="EMBL" id="KPA73747.1"/>
    </source>
</evidence>
<dbReference type="SUPFAM" id="SSF47473">
    <property type="entry name" value="EF-hand"/>
    <property type="match status" value="1"/>
</dbReference>
<reference evidence="2 3" key="1">
    <citation type="submission" date="2015-07" db="EMBL/GenBank/DDBJ databases">
        <title>High-quality genome of monoxenous trypanosomatid Leptomonas pyrrhocoris.</title>
        <authorList>
            <person name="Flegontov P."/>
            <person name="Butenko A."/>
            <person name="Firsov S."/>
            <person name="Vlcek C."/>
            <person name="Logacheva M.D."/>
            <person name="Field M."/>
            <person name="Filatov D."/>
            <person name="Flegontova O."/>
            <person name="Gerasimov E."/>
            <person name="Jackson A.P."/>
            <person name="Kelly S."/>
            <person name="Opperdoes F."/>
            <person name="O'Reilly A."/>
            <person name="Votypka J."/>
            <person name="Yurchenko V."/>
            <person name="Lukes J."/>
        </authorList>
    </citation>
    <scope>NUCLEOTIDE SEQUENCE [LARGE SCALE GENOMIC DNA]</scope>
    <source>
        <strain evidence="2">H10</strain>
    </source>
</reference>
<dbReference type="RefSeq" id="XP_015652185.1">
    <property type="nucleotide sequence ID" value="XM_015809249.1"/>
</dbReference>
<feature type="region of interest" description="Disordered" evidence="1">
    <location>
        <begin position="296"/>
        <end position="315"/>
    </location>
</feature>
<feature type="compositionally biased region" description="Basic and acidic residues" evidence="1">
    <location>
        <begin position="548"/>
        <end position="561"/>
    </location>
</feature>
<evidence type="ECO:0000313" key="3">
    <source>
        <dbReference type="Proteomes" id="UP000037923"/>
    </source>
</evidence>
<evidence type="ECO:0008006" key="4">
    <source>
        <dbReference type="Google" id="ProtNLM"/>
    </source>
</evidence>
<name>A0A0M9FQ67_LEPPY</name>
<feature type="compositionally biased region" description="Polar residues" evidence="1">
    <location>
        <begin position="562"/>
        <end position="579"/>
    </location>
</feature>
<dbReference type="RefSeq" id="XP_015652188.1">
    <property type="nucleotide sequence ID" value="XM_015809252.1"/>
</dbReference>
<proteinExistence type="predicted"/>
<keyword evidence="3" id="KW-1185">Reference proteome</keyword>
<dbReference type="EMBL" id="LGTL01000033">
    <property type="protein sequence ID" value="KPA73749.1"/>
    <property type="molecule type" value="Genomic_DNA"/>
</dbReference>
<dbReference type="RefSeq" id="XP_015652186.1">
    <property type="nucleotide sequence ID" value="XM_015809250.1"/>
</dbReference>
<evidence type="ECO:0000256" key="1">
    <source>
        <dbReference type="SAM" id="MobiDB-lite"/>
    </source>
</evidence>
<comment type="caution">
    <text evidence="2">The sequence shown here is derived from an EMBL/GenBank/DDBJ whole genome shotgun (WGS) entry which is preliminary data.</text>
</comment>
<dbReference type="OrthoDB" id="26525at2759"/>
<dbReference type="Proteomes" id="UP000037923">
    <property type="component" value="Unassembled WGS sequence"/>
</dbReference>
<dbReference type="GeneID" id="26909931"/>
<accession>A0A0M9FQ67</accession>
<feature type="region of interest" description="Disordered" evidence="1">
    <location>
        <begin position="468"/>
        <end position="603"/>
    </location>
</feature>
<feature type="region of interest" description="Disordered" evidence="1">
    <location>
        <begin position="140"/>
        <end position="160"/>
    </location>
</feature>
<dbReference type="EMBL" id="LGTL01000033">
    <property type="protein sequence ID" value="KPA73746.1"/>
    <property type="molecule type" value="Genomic_DNA"/>
</dbReference>
<feature type="compositionally biased region" description="Low complexity" evidence="1">
    <location>
        <begin position="468"/>
        <end position="480"/>
    </location>
</feature>
<organism evidence="2 3">
    <name type="scientific">Leptomonas pyrrhocoris</name>
    <name type="common">Firebug parasite</name>
    <dbReference type="NCBI Taxonomy" id="157538"/>
    <lineage>
        <taxon>Eukaryota</taxon>
        <taxon>Discoba</taxon>
        <taxon>Euglenozoa</taxon>
        <taxon>Kinetoplastea</taxon>
        <taxon>Metakinetoplastina</taxon>
        <taxon>Trypanosomatida</taxon>
        <taxon>Trypanosomatidae</taxon>
        <taxon>Leishmaniinae</taxon>
        <taxon>Leptomonas</taxon>
    </lineage>
</organism>
<dbReference type="AlphaFoldDB" id="A0A0M9FQ67"/>
<protein>
    <recommendedName>
        <fullName evidence="4">EF-hand domain-containing protein</fullName>
    </recommendedName>
</protein>
<dbReference type="RefSeq" id="XP_015652184.1">
    <property type="nucleotide sequence ID" value="XM_015809248.1"/>
</dbReference>
<sequence>MAFSPSSETPAAPSAAVVGFQTKKVPGMPGSPTSIASITPERLSYLQATLAKLPELDLSEMARVKECFAAVLGEGRENIVNGLELRVVLGDLGLYPSEEELEMVLRASRDRVNLVGLTRYLRLYKKEFWLNQVAASSSAQQQQRSSNTAAGTTATTGSANAGVGVHLRRPFNGANAGSTNAVAAAPPVIGVSHTYTAFSGSPARAGGRDDDTLRAFVALGGEEDGNGEIAAATLRDVVRGFGLTIDIDAMIRTVDVHHSGMLDYVDFCALWAAPAEGSSATSIGNALRQASADAEQRESIEGRGSNAAFTPGGSNRRMLSMLRSPSLWSNMSTGSPLRRSRLLSLGNDVGMSGSTSPRLGAAGAGGGRLPISGDRADGAVNAANAAHNTVTTCAPVLTAALPAPISEEEHALLVRMFLFPDQFESDAAGRRGGGARFMLPPRSPEAGAGHNSTFAGAVNAATASARLASLSQRSHSQLRLSRPRKSGTNAGGRKTKFSQRNSGNGSGDNNGDDLTADFFSPKNQNVYRPPSPMLLSMRNSTAHRNRVKRLEEQKHAARRSDNGSAARQRQQNGLYSATMTRDGGYGQGADGDNASRPAKSSTW</sequence>
<dbReference type="VEuPathDB" id="TriTrypDB:LpyrH10_33_0560"/>
<dbReference type="InterPro" id="IPR011992">
    <property type="entry name" value="EF-hand-dom_pair"/>
</dbReference>
<feature type="region of interest" description="Disordered" evidence="1">
    <location>
        <begin position="432"/>
        <end position="452"/>
    </location>
</feature>
<dbReference type="EMBL" id="LGTL01000033">
    <property type="protein sequence ID" value="KPA73747.1"/>
    <property type="molecule type" value="Genomic_DNA"/>
</dbReference>
<dbReference type="EMBL" id="LGTL01000033">
    <property type="protein sequence ID" value="KPA73748.1"/>
    <property type="molecule type" value="Genomic_DNA"/>
</dbReference>